<dbReference type="CDD" id="cd03216">
    <property type="entry name" value="ABC_Carb_Monos_I"/>
    <property type="match status" value="1"/>
</dbReference>
<dbReference type="InterPro" id="IPR003439">
    <property type="entry name" value="ABC_transporter-like_ATP-bd"/>
</dbReference>
<dbReference type="InterPro" id="IPR027417">
    <property type="entry name" value="P-loop_NTPase"/>
</dbReference>
<dbReference type="GO" id="GO:0016887">
    <property type="term" value="F:ATP hydrolysis activity"/>
    <property type="evidence" value="ECO:0007669"/>
    <property type="project" value="InterPro"/>
</dbReference>
<dbReference type="Gene3D" id="3.40.50.300">
    <property type="entry name" value="P-loop containing nucleotide triphosphate hydrolases"/>
    <property type="match status" value="2"/>
</dbReference>
<reference evidence="12" key="1">
    <citation type="submission" date="2020-12" db="EMBL/GenBank/DDBJ databases">
        <title>Methylobrevis albus sp. nov., isolated from fresh water lack sediment.</title>
        <authorList>
            <person name="Zou Q."/>
        </authorList>
    </citation>
    <scope>NUCLEOTIDE SEQUENCE</scope>
    <source>
        <strain evidence="12">L22</strain>
    </source>
</reference>
<evidence type="ECO:0000256" key="4">
    <source>
        <dbReference type="ARBA" id="ARBA00022475"/>
    </source>
</evidence>
<evidence type="ECO:0000256" key="5">
    <source>
        <dbReference type="ARBA" id="ARBA00022597"/>
    </source>
</evidence>
<accession>A0A931I4E1</accession>
<dbReference type="InterPro" id="IPR050107">
    <property type="entry name" value="ABC_carbohydrate_import_ATPase"/>
</dbReference>
<protein>
    <submittedName>
        <fullName evidence="12">ABC transporter ATP-binding protein</fullName>
    </submittedName>
</protein>
<keyword evidence="6" id="KW-0677">Repeat</keyword>
<evidence type="ECO:0000256" key="2">
    <source>
        <dbReference type="ARBA" id="ARBA00005417"/>
    </source>
</evidence>
<dbReference type="FunFam" id="3.40.50.300:FF:000127">
    <property type="entry name" value="Ribose import ATP-binding protein RbsA"/>
    <property type="match status" value="1"/>
</dbReference>
<gene>
    <name evidence="12" type="ORF">I5731_15710</name>
</gene>
<keyword evidence="8 12" id="KW-0067">ATP-binding</keyword>
<dbReference type="Pfam" id="PF00005">
    <property type="entry name" value="ABC_tran"/>
    <property type="match status" value="2"/>
</dbReference>
<dbReference type="GO" id="GO:0005886">
    <property type="term" value="C:plasma membrane"/>
    <property type="evidence" value="ECO:0007669"/>
    <property type="project" value="UniProtKB-SubCell"/>
</dbReference>
<comment type="subcellular location">
    <subcellularLocation>
        <location evidence="1">Cell membrane</location>
        <topology evidence="1">Peripheral membrane protein</topology>
    </subcellularLocation>
</comment>
<evidence type="ECO:0000256" key="8">
    <source>
        <dbReference type="ARBA" id="ARBA00022840"/>
    </source>
</evidence>
<evidence type="ECO:0000256" key="3">
    <source>
        <dbReference type="ARBA" id="ARBA00022448"/>
    </source>
</evidence>
<keyword evidence="5" id="KW-0762">Sugar transport</keyword>
<feature type="domain" description="ABC transporter" evidence="11">
    <location>
        <begin position="264"/>
        <end position="509"/>
    </location>
</feature>
<dbReference type="CDD" id="cd03215">
    <property type="entry name" value="ABC_Carb_Monos_II"/>
    <property type="match status" value="1"/>
</dbReference>
<sequence>MSAPAPSQDERPEVLRLEGVTKRFGSLVANDAIDLELRQGELLALLGENGAGKTTLMNILFGHYTADSGRVVAFGRELPPGKPRAAIEAGIGMVHQHFALAGNLTVLDNVMLGTEKLTRFASDRTAGAKRLAAVAERFGLGVDPAARVGDLSVGERQRVEILKSLYRDARVLILDEPTAVLTTQEAERLFATLKVMAAEGLSLIFISHKLGEVMAAADRVTVLRGGKVVAERRAAATSRAELAELMVGRRVARPEREAQAPGPVRLEAVGVDVTEAGTKRLDAVSFAVRSGEVLGIIGVSGNGQAALGRLVSGLAIPAAGTLSLEGEAPTDFSPRAFVAAGIGRVPEDRNTEGAVGEMTLWENAVIERLRTPAFSAFGFVRRSKAMAFARDVIARFDVRGGGPGTRTRLLSGGNMQKLILGRNLIDSPRILIANQPTRGLDEGAIAAVHAEILAARKAGTAVLLISEDLDEVIGLADRVQAIVKGRLSPPVPADGLDARRLGLMMAGLWDEASDAA</sequence>
<dbReference type="RefSeq" id="WP_197312359.1">
    <property type="nucleotide sequence ID" value="NZ_JADZLT010000054.1"/>
</dbReference>
<keyword evidence="3" id="KW-0813">Transport</keyword>
<proteinExistence type="inferred from homology"/>
<keyword evidence="4" id="KW-1003">Cell membrane</keyword>
<evidence type="ECO:0000256" key="9">
    <source>
        <dbReference type="ARBA" id="ARBA00022967"/>
    </source>
</evidence>
<organism evidence="12 13">
    <name type="scientific">Methylobrevis albus</name>
    <dbReference type="NCBI Taxonomy" id="2793297"/>
    <lineage>
        <taxon>Bacteria</taxon>
        <taxon>Pseudomonadati</taxon>
        <taxon>Pseudomonadota</taxon>
        <taxon>Alphaproteobacteria</taxon>
        <taxon>Hyphomicrobiales</taxon>
        <taxon>Pleomorphomonadaceae</taxon>
        <taxon>Methylobrevis</taxon>
    </lineage>
</organism>
<feature type="domain" description="ABC transporter" evidence="11">
    <location>
        <begin position="15"/>
        <end position="250"/>
    </location>
</feature>
<comment type="similarity">
    <text evidence="2">Belongs to the ABC transporter superfamily.</text>
</comment>
<dbReference type="SMART" id="SM00382">
    <property type="entry name" value="AAA"/>
    <property type="match status" value="1"/>
</dbReference>
<dbReference type="PROSITE" id="PS00211">
    <property type="entry name" value="ABC_TRANSPORTER_1"/>
    <property type="match status" value="2"/>
</dbReference>
<evidence type="ECO:0000256" key="6">
    <source>
        <dbReference type="ARBA" id="ARBA00022737"/>
    </source>
</evidence>
<dbReference type="PROSITE" id="PS50893">
    <property type="entry name" value="ABC_TRANSPORTER_2"/>
    <property type="match status" value="2"/>
</dbReference>
<dbReference type="InterPro" id="IPR017871">
    <property type="entry name" value="ABC_transporter-like_CS"/>
</dbReference>
<dbReference type="InterPro" id="IPR003593">
    <property type="entry name" value="AAA+_ATPase"/>
</dbReference>
<evidence type="ECO:0000256" key="10">
    <source>
        <dbReference type="ARBA" id="ARBA00023136"/>
    </source>
</evidence>
<dbReference type="AlphaFoldDB" id="A0A931I4E1"/>
<dbReference type="Proteomes" id="UP000631694">
    <property type="component" value="Unassembled WGS sequence"/>
</dbReference>
<evidence type="ECO:0000256" key="7">
    <source>
        <dbReference type="ARBA" id="ARBA00022741"/>
    </source>
</evidence>
<evidence type="ECO:0000256" key="1">
    <source>
        <dbReference type="ARBA" id="ARBA00004202"/>
    </source>
</evidence>
<keyword evidence="10" id="KW-0472">Membrane</keyword>
<evidence type="ECO:0000313" key="12">
    <source>
        <dbReference type="EMBL" id="MBH0239269.1"/>
    </source>
</evidence>
<keyword evidence="9" id="KW-1278">Translocase</keyword>
<evidence type="ECO:0000313" key="13">
    <source>
        <dbReference type="Proteomes" id="UP000631694"/>
    </source>
</evidence>
<dbReference type="PANTHER" id="PTHR43790:SF9">
    <property type="entry name" value="GALACTOFURANOSE TRANSPORTER ATP-BINDING PROTEIN YTFR"/>
    <property type="match status" value="1"/>
</dbReference>
<dbReference type="EMBL" id="JADZLT010000054">
    <property type="protein sequence ID" value="MBH0239269.1"/>
    <property type="molecule type" value="Genomic_DNA"/>
</dbReference>
<dbReference type="SUPFAM" id="SSF52540">
    <property type="entry name" value="P-loop containing nucleoside triphosphate hydrolases"/>
    <property type="match status" value="2"/>
</dbReference>
<name>A0A931I4E1_9HYPH</name>
<keyword evidence="7" id="KW-0547">Nucleotide-binding</keyword>
<keyword evidence="13" id="KW-1185">Reference proteome</keyword>
<comment type="caution">
    <text evidence="12">The sequence shown here is derived from an EMBL/GenBank/DDBJ whole genome shotgun (WGS) entry which is preliminary data.</text>
</comment>
<evidence type="ECO:0000259" key="11">
    <source>
        <dbReference type="PROSITE" id="PS50893"/>
    </source>
</evidence>
<dbReference type="PANTHER" id="PTHR43790">
    <property type="entry name" value="CARBOHYDRATE TRANSPORT ATP-BINDING PROTEIN MG119-RELATED"/>
    <property type="match status" value="1"/>
</dbReference>
<dbReference type="GO" id="GO:0005524">
    <property type="term" value="F:ATP binding"/>
    <property type="evidence" value="ECO:0007669"/>
    <property type="project" value="UniProtKB-KW"/>
</dbReference>